<feature type="transmembrane region" description="Helical" evidence="1">
    <location>
        <begin position="92"/>
        <end position="110"/>
    </location>
</feature>
<name>A0ABS0IKE5_9BACT</name>
<dbReference type="EMBL" id="JADQDQ010000007">
    <property type="protein sequence ID" value="MBF9238632.1"/>
    <property type="molecule type" value="Genomic_DNA"/>
</dbReference>
<keyword evidence="1" id="KW-0472">Membrane</keyword>
<keyword evidence="1" id="KW-0812">Transmembrane</keyword>
<keyword evidence="1" id="KW-1133">Transmembrane helix</keyword>
<reference evidence="2 3" key="1">
    <citation type="submission" date="2020-11" db="EMBL/GenBank/DDBJ databases">
        <authorList>
            <person name="Kim M.K."/>
        </authorList>
    </citation>
    <scope>NUCLEOTIDE SEQUENCE [LARGE SCALE GENOMIC DNA]</scope>
    <source>
        <strain evidence="2 3">BT683</strain>
    </source>
</reference>
<evidence type="ECO:0000313" key="3">
    <source>
        <dbReference type="Proteomes" id="UP000597617"/>
    </source>
</evidence>
<dbReference type="Proteomes" id="UP000597617">
    <property type="component" value="Unassembled WGS sequence"/>
</dbReference>
<proteinExistence type="predicted"/>
<protein>
    <submittedName>
        <fullName evidence="2">Uncharacterized protein</fullName>
    </submittedName>
</protein>
<feature type="transmembrane region" description="Helical" evidence="1">
    <location>
        <begin position="131"/>
        <end position="150"/>
    </location>
</feature>
<keyword evidence="3" id="KW-1185">Reference proteome</keyword>
<gene>
    <name evidence="2" type="ORF">I2I05_14605</name>
</gene>
<accession>A0ABS0IKE5</accession>
<organism evidence="2 3">
    <name type="scientific">Hymenobacter jeongseonensis</name>
    <dbReference type="NCBI Taxonomy" id="2791027"/>
    <lineage>
        <taxon>Bacteria</taxon>
        <taxon>Pseudomonadati</taxon>
        <taxon>Bacteroidota</taxon>
        <taxon>Cytophagia</taxon>
        <taxon>Cytophagales</taxon>
        <taxon>Hymenobacteraceae</taxon>
        <taxon>Hymenobacter</taxon>
    </lineage>
</organism>
<dbReference type="InterPro" id="IPR054261">
    <property type="entry name" value="DUF6992"/>
</dbReference>
<sequence length="162" mass="18138">MQHVTLLYEARELLLARGMAVLATWALLNVVVSGYGAWRTPRHLESFHFHGMNLGWGLVNAGLAAWSLRHLSPPTGLRLANLFQGQLLNENLFLFNTGLDVAYIMTGFYLRALAGQPARRSPAQLAGFGRSLWWQGGFLLVFDAVMWALLHRQGQAWLPLLN</sequence>
<comment type="caution">
    <text evidence="2">The sequence shown here is derived from an EMBL/GenBank/DDBJ whole genome shotgun (WGS) entry which is preliminary data.</text>
</comment>
<evidence type="ECO:0000256" key="1">
    <source>
        <dbReference type="SAM" id="Phobius"/>
    </source>
</evidence>
<dbReference type="Pfam" id="PF22503">
    <property type="entry name" value="DUF6992"/>
    <property type="match status" value="1"/>
</dbReference>
<evidence type="ECO:0000313" key="2">
    <source>
        <dbReference type="EMBL" id="MBF9238632.1"/>
    </source>
</evidence>
<feature type="transmembrane region" description="Helical" evidence="1">
    <location>
        <begin position="20"/>
        <end position="38"/>
    </location>
</feature>
<dbReference type="RefSeq" id="WP_196283015.1">
    <property type="nucleotide sequence ID" value="NZ_JADQDQ010000007.1"/>
</dbReference>